<comment type="caution">
    <text evidence="3">The sequence shown here is derived from an EMBL/GenBank/DDBJ whole genome shotgun (WGS) entry which is preliminary data.</text>
</comment>
<keyword evidence="4" id="KW-1185">Reference proteome</keyword>
<evidence type="ECO:0000259" key="2">
    <source>
        <dbReference type="Pfam" id="PF19313"/>
    </source>
</evidence>
<organism evidence="3 4">
    <name type="scientific">Flaviaesturariibacter aridisoli</name>
    <dbReference type="NCBI Taxonomy" id="2545761"/>
    <lineage>
        <taxon>Bacteria</taxon>
        <taxon>Pseudomonadati</taxon>
        <taxon>Bacteroidota</taxon>
        <taxon>Chitinophagia</taxon>
        <taxon>Chitinophagales</taxon>
        <taxon>Chitinophagaceae</taxon>
        <taxon>Flaviaestuariibacter</taxon>
    </lineage>
</organism>
<evidence type="ECO:0000256" key="1">
    <source>
        <dbReference type="SAM" id="SignalP"/>
    </source>
</evidence>
<dbReference type="AlphaFoldDB" id="A0A4R4E4N5"/>
<dbReference type="EMBL" id="SKFH01000002">
    <property type="protein sequence ID" value="TCZ74574.1"/>
    <property type="molecule type" value="Genomic_DNA"/>
</dbReference>
<evidence type="ECO:0000313" key="3">
    <source>
        <dbReference type="EMBL" id="TCZ74574.1"/>
    </source>
</evidence>
<dbReference type="Gene3D" id="2.60.40.1190">
    <property type="match status" value="1"/>
</dbReference>
<accession>A0A4R4E4N5</accession>
<dbReference type="SUPFAM" id="SSF49344">
    <property type="entry name" value="CBD9-like"/>
    <property type="match status" value="1"/>
</dbReference>
<reference evidence="3 4" key="1">
    <citation type="submission" date="2019-03" db="EMBL/GenBank/DDBJ databases">
        <authorList>
            <person name="Kim M.K.M."/>
        </authorList>
    </citation>
    <scope>NUCLEOTIDE SEQUENCE [LARGE SCALE GENOMIC DNA]</scope>
    <source>
        <strain evidence="3 4">17J68-15</strain>
    </source>
</reference>
<name>A0A4R4E4N5_9BACT</name>
<dbReference type="RefSeq" id="WP_131850619.1">
    <property type="nucleotide sequence ID" value="NZ_SKFH01000002.1"/>
</dbReference>
<gene>
    <name evidence="3" type="ORF">E0486_02805</name>
</gene>
<feature type="domain" description="DUF5916" evidence="2">
    <location>
        <begin position="229"/>
        <end position="834"/>
    </location>
</feature>
<dbReference type="Proteomes" id="UP000295164">
    <property type="component" value="Unassembled WGS sequence"/>
</dbReference>
<feature type="chain" id="PRO_5020606297" description="DUF5916 domain-containing protein" evidence="1">
    <location>
        <begin position="20"/>
        <end position="839"/>
    </location>
</feature>
<dbReference type="Pfam" id="PF19313">
    <property type="entry name" value="DUF5916"/>
    <property type="match status" value="1"/>
</dbReference>
<dbReference type="OrthoDB" id="9786766at2"/>
<feature type="signal peptide" evidence="1">
    <location>
        <begin position="1"/>
        <end position="19"/>
    </location>
</feature>
<protein>
    <recommendedName>
        <fullName evidence="2">DUF5916 domain-containing protein</fullName>
    </recommendedName>
</protein>
<dbReference type="InterPro" id="IPR045670">
    <property type="entry name" value="DUF5916"/>
</dbReference>
<sequence>MLKSLLSLTLSFLVLIASAQTPRQLPAKRTTASFKIDGELSEAAWKEAAPATSFIEWRPNAGKPENPATGTEVYILYSNTSIYIGGFCHERTRDSVSRELVGRDVVGVNDFVGVIFDTYNDKINALGFYVTPYGEQFDAKYSNTNGEDGSWSGVWNSASKIRNDGWTFEMEIPYSALRFVSKPDQTWGINITRRRNKTGQQYMWNPIDPQKNGFVNQEGEWTGIEKIEPPLRLSLSPYLGVYANHFPQTDPKKKNWNTSVTGGMDVKWGVSDAFTLDMTLIPDFGQVRSDNTILNLSPFEVRYQEQRPFFTEGTELFNKGNLFYSRRIGLDPPLHMGAAYNRAAELRGEVIDNPAQAKLINATKFSGRTRKGLGIGVFNAVQRTMYATVADSTGKNRERVETGPLTNYNVLVFDQTMKNNSSVSFINTNVLRDGSDPDANVSAFLFDVNNKKNTYNWNGNVSVSNIFSGGKTSTGYAHFLAFGKTGGRFNFNIAQELYDEKYDKTDLGFMNNNNYLDHSMWMGYKWTQPKGIFNNLYLNFNQGLSRRFNPSAYQQYWVNVNGNGQLKNLWYAGVYVGYNADGHDFYEPRLIYAEQQRYTQPGAPYFVAQSKLMTNAWIETNNAKKYKVNINAGVDFNEQFNGRRYDFSIYQRYRFSDKLSMDLNVYYNPWIDNAGFYGFYVPGNGYQGYYGSGYTDVLFSRRNRNTIENTFSVKYSFSNRSFINIRARHYWSDVEVKDFYDLQPDGTLLPTKHNDVPRQHQNFNIFNVDAQYTLQFAPGSFLNIVWKNQALDVLDPDYTSKYGRNLSRTLDAPASNNLSVKVIWYLDYLQFRKWTGKGK</sequence>
<keyword evidence="1" id="KW-0732">Signal</keyword>
<proteinExistence type="predicted"/>
<dbReference type="CDD" id="cd09618">
    <property type="entry name" value="CBM9_like_2"/>
    <property type="match status" value="1"/>
</dbReference>
<evidence type="ECO:0000313" key="4">
    <source>
        <dbReference type="Proteomes" id="UP000295164"/>
    </source>
</evidence>